<dbReference type="InterPro" id="IPR000836">
    <property type="entry name" value="PRTase_dom"/>
</dbReference>
<proteinExistence type="inferred from homology"/>
<dbReference type="Gene3D" id="3.40.50.2020">
    <property type="match status" value="1"/>
</dbReference>
<evidence type="ECO:0000256" key="1">
    <source>
        <dbReference type="ARBA" id="ARBA00008007"/>
    </source>
</evidence>
<dbReference type="InterPro" id="IPR051910">
    <property type="entry name" value="ComF/GntX_DNA_util-trans"/>
</dbReference>
<dbReference type="SUPFAM" id="SSF53271">
    <property type="entry name" value="PRTase-like"/>
    <property type="match status" value="1"/>
</dbReference>
<dbReference type="EMBL" id="JAULSC010000006">
    <property type="protein sequence ID" value="MDO3395746.1"/>
    <property type="molecule type" value="Genomic_DNA"/>
</dbReference>
<dbReference type="PANTHER" id="PTHR47505">
    <property type="entry name" value="DNA UTILIZATION PROTEIN YHGH"/>
    <property type="match status" value="1"/>
</dbReference>
<evidence type="ECO:0000313" key="3">
    <source>
        <dbReference type="EMBL" id="MDO3395746.1"/>
    </source>
</evidence>
<dbReference type="PANTHER" id="PTHR47505:SF1">
    <property type="entry name" value="DNA UTILIZATION PROTEIN YHGH"/>
    <property type="match status" value="1"/>
</dbReference>
<dbReference type="InterPro" id="IPR029057">
    <property type="entry name" value="PRTase-like"/>
</dbReference>
<gene>
    <name evidence="3" type="ORF">QWJ41_08470</name>
</gene>
<accession>A0ABT8TTB1</accession>
<keyword evidence="4" id="KW-1185">Reference proteome</keyword>
<dbReference type="RefSeq" id="WP_302707263.1">
    <property type="nucleotide sequence ID" value="NZ_JAULSC010000006.1"/>
</dbReference>
<organism evidence="3 4">
    <name type="scientific">Nocardioides cremeus</name>
    <dbReference type="NCBI Taxonomy" id="3058044"/>
    <lineage>
        <taxon>Bacteria</taxon>
        <taxon>Bacillati</taxon>
        <taxon>Actinomycetota</taxon>
        <taxon>Actinomycetes</taxon>
        <taxon>Propionibacteriales</taxon>
        <taxon>Nocardioidaceae</taxon>
        <taxon>Nocardioides</taxon>
    </lineage>
</organism>
<feature type="domain" description="Phosphoribosyltransferase" evidence="2">
    <location>
        <begin position="137"/>
        <end position="231"/>
    </location>
</feature>
<evidence type="ECO:0000259" key="2">
    <source>
        <dbReference type="Pfam" id="PF00156"/>
    </source>
</evidence>
<keyword evidence="3" id="KW-0808">Transferase</keyword>
<name>A0ABT8TTB1_9ACTN</name>
<protein>
    <submittedName>
        <fullName evidence="3">Phosphoribosyltransferase family protein</fullName>
    </submittedName>
</protein>
<reference evidence="3" key="1">
    <citation type="submission" date="2023-06" db="EMBL/GenBank/DDBJ databases">
        <title>Genome sequence of Nocardioides sp. SOB44.</title>
        <authorList>
            <person name="Zhang G."/>
        </authorList>
    </citation>
    <scope>NUCLEOTIDE SEQUENCE</scope>
    <source>
        <strain evidence="3">SOB44</strain>
    </source>
</reference>
<comment type="similarity">
    <text evidence="1">Belongs to the ComF/GntX family.</text>
</comment>
<comment type="caution">
    <text evidence="3">The sequence shown here is derived from an EMBL/GenBank/DDBJ whole genome shotgun (WGS) entry which is preliminary data.</text>
</comment>
<sequence length="244" mass="25009">MLLRDAALDLLLGSACVGCGEPGRLLCTRCRGELPATAVPARPDPCPPGLVDCWAAGDYDAVLRALVLGHKERGLHALRVPLRDLLLTALGPCLDRVRTGGAEGLVLVPVPSRASTVRARGHDPTWTMTRGAAATAARGGLPVGAARLLRLRPGVLDQAGLDTAARAANLTGSMTCPSPALRRLAASRPRVQVVVCDDVVTTGSTLREAQRALEAVGLVVAGAAVVAATRRRGPSTVVPASPGG</sequence>
<dbReference type="GO" id="GO:0016757">
    <property type="term" value="F:glycosyltransferase activity"/>
    <property type="evidence" value="ECO:0007669"/>
    <property type="project" value="UniProtKB-KW"/>
</dbReference>
<evidence type="ECO:0000313" key="4">
    <source>
        <dbReference type="Proteomes" id="UP001168363"/>
    </source>
</evidence>
<dbReference type="Proteomes" id="UP001168363">
    <property type="component" value="Unassembled WGS sequence"/>
</dbReference>
<dbReference type="Pfam" id="PF00156">
    <property type="entry name" value="Pribosyltran"/>
    <property type="match status" value="1"/>
</dbReference>
<keyword evidence="3" id="KW-0328">Glycosyltransferase</keyword>